<dbReference type="Proteomes" id="UP000014760">
    <property type="component" value="Unassembled WGS sequence"/>
</dbReference>
<evidence type="ECO:0000313" key="9">
    <source>
        <dbReference type="Proteomes" id="UP000014760"/>
    </source>
</evidence>
<feature type="domain" description="B box-type" evidence="6">
    <location>
        <begin position="161"/>
        <end position="208"/>
    </location>
</feature>
<dbReference type="PANTHER" id="PTHR25462:SF306">
    <property type="entry name" value="TRIPARTITE MOTIF CONTAINING 9"/>
    <property type="match status" value="1"/>
</dbReference>
<evidence type="ECO:0000256" key="1">
    <source>
        <dbReference type="ARBA" id="ARBA00022723"/>
    </source>
</evidence>
<evidence type="ECO:0000256" key="4">
    <source>
        <dbReference type="PROSITE-ProRule" id="PRU00024"/>
    </source>
</evidence>
<protein>
    <recommendedName>
        <fullName evidence="10">RING-type E3 ubiquitin transferase</fullName>
    </recommendedName>
</protein>
<dbReference type="InterPro" id="IPR027370">
    <property type="entry name" value="Znf-RING_euk"/>
</dbReference>
<reference evidence="7 9" key="2">
    <citation type="journal article" date="2013" name="Nature">
        <title>Insights into bilaterian evolution from three spiralian genomes.</title>
        <authorList>
            <person name="Simakov O."/>
            <person name="Marletaz F."/>
            <person name="Cho S.J."/>
            <person name="Edsinger-Gonzales E."/>
            <person name="Havlak P."/>
            <person name="Hellsten U."/>
            <person name="Kuo D.H."/>
            <person name="Larsson T."/>
            <person name="Lv J."/>
            <person name="Arendt D."/>
            <person name="Savage R."/>
            <person name="Osoegawa K."/>
            <person name="de Jong P."/>
            <person name="Grimwood J."/>
            <person name="Chapman J.A."/>
            <person name="Shapiro H."/>
            <person name="Aerts A."/>
            <person name="Otillar R.P."/>
            <person name="Terry A.Y."/>
            <person name="Boore J.L."/>
            <person name="Grigoriev I.V."/>
            <person name="Lindberg D.R."/>
            <person name="Seaver E.C."/>
            <person name="Weisblat D.A."/>
            <person name="Putnam N.H."/>
            <person name="Rokhsar D.S."/>
        </authorList>
    </citation>
    <scope>NUCLEOTIDE SEQUENCE</scope>
    <source>
        <strain evidence="7 9">I ESC-2004</strain>
    </source>
</reference>
<dbReference type="AlphaFoldDB" id="R7UX90"/>
<reference evidence="8" key="3">
    <citation type="submission" date="2015-06" db="UniProtKB">
        <authorList>
            <consortium name="EnsemblMetazoa"/>
        </authorList>
    </citation>
    <scope>IDENTIFICATION</scope>
</reference>
<dbReference type="InterPro" id="IPR001841">
    <property type="entry name" value="Znf_RING"/>
</dbReference>
<dbReference type="STRING" id="283909.R7UX90"/>
<dbReference type="PROSITE" id="PS00518">
    <property type="entry name" value="ZF_RING_1"/>
    <property type="match status" value="1"/>
</dbReference>
<dbReference type="OMA" id="DHECEVA"/>
<evidence type="ECO:0000256" key="3">
    <source>
        <dbReference type="ARBA" id="ARBA00022833"/>
    </source>
</evidence>
<dbReference type="InterPro" id="IPR013083">
    <property type="entry name" value="Znf_RING/FYVE/PHD"/>
</dbReference>
<dbReference type="PANTHER" id="PTHR25462">
    <property type="entry name" value="BONUS, ISOFORM C-RELATED"/>
    <property type="match status" value="1"/>
</dbReference>
<evidence type="ECO:0008006" key="10">
    <source>
        <dbReference type="Google" id="ProtNLM"/>
    </source>
</evidence>
<dbReference type="Pfam" id="PF13445">
    <property type="entry name" value="zf-RING_UBOX"/>
    <property type="match status" value="1"/>
</dbReference>
<evidence type="ECO:0000256" key="2">
    <source>
        <dbReference type="ARBA" id="ARBA00022771"/>
    </source>
</evidence>
<sequence length="630" mass="69975">MQPPGLCNSELLPLLRAQHRTFDQNGYSRQLAQAFAGVEFNYESMEEELTCPVCLELYADPLMLPCSHSVCKKCLHDILDSKSKQGGLECPSCRKVVDVNHDKMESLPKNLALENIVFRYTEERSKSIRKSLSLESPISDLLLSPVADLTDLPEFPGESNANCGLCDSSNAEKAAWYCVQCGALYCHSCFGKYHPRRGPLARHKIRPASDADVKLENSGCTEHVQEATTLFCDRCKVFVCHLCVCEGEGKHVGHKMLSPENACKIVRSLAEQANEQSTALLTSLGEHKSKLDSLGVEIKEMHKCACSRVEQQYRHQVEDLTCALKQERDAVLQKLEEAKRRSLAQSRNHIDETEKLTRQLEDVSATCRGIGEGVSTTQETLSKAAQVAPLSSTIKKHRKEVDSLTKRYDSLMKDKASRLQLQASVEQYRKRGEKVLAIFLDDGVNGCDAIIPRIQTPSSTNSSSENTPRIQNKYLITWGFSSTTFTAEAILQTSSWTVTIEKNSGHSGNYNSCYLFGIGISGDILNVKDSVGMTYQSHGLVCSGGSLYFAHNGKQELVSSLDTLPLSITVSVKVDHQDYTVFTYKLASSSETHGISLIGRRIIKDSMLKKSLYPVFTVSQRVKLLFPTYV</sequence>
<feature type="domain" description="B box-type" evidence="6">
    <location>
        <begin position="215"/>
        <end position="259"/>
    </location>
</feature>
<dbReference type="OrthoDB" id="6156957at2759"/>
<keyword evidence="3" id="KW-0862">Zinc</keyword>
<dbReference type="PROSITE" id="PS50119">
    <property type="entry name" value="ZF_BBOX"/>
    <property type="match status" value="2"/>
</dbReference>
<dbReference type="EnsemblMetazoa" id="CapteT187752">
    <property type="protein sequence ID" value="CapteP187752"/>
    <property type="gene ID" value="CapteG187752"/>
</dbReference>
<keyword evidence="9" id="KW-1185">Reference proteome</keyword>
<dbReference type="SMART" id="SM00184">
    <property type="entry name" value="RING"/>
    <property type="match status" value="1"/>
</dbReference>
<organism evidence="7">
    <name type="scientific">Capitella teleta</name>
    <name type="common">Polychaete worm</name>
    <dbReference type="NCBI Taxonomy" id="283909"/>
    <lineage>
        <taxon>Eukaryota</taxon>
        <taxon>Metazoa</taxon>
        <taxon>Spiralia</taxon>
        <taxon>Lophotrochozoa</taxon>
        <taxon>Annelida</taxon>
        <taxon>Polychaeta</taxon>
        <taxon>Sedentaria</taxon>
        <taxon>Scolecida</taxon>
        <taxon>Capitellidae</taxon>
        <taxon>Capitella</taxon>
    </lineage>
</organism>
<keyword evidence="2 4" id="KW-0863">Zinc-finger</keyword>
<dbReference type="EMBL" id="AMQN01006878">
    <property type="status" value="NOT_ANNOTATED_CDS"/>
    <property type="molecule type" value="Genomic_DNA"/>
</dbReference>
<dbReference type="SUPFAM" id="SSF57845">
    <property type="entry name" value="B-box zinc-binding domain"/>
    <property type="match status" value="1"/>
</dbReference>
<dbReference type="Pfam" id="PF22586">
    <property type="entry name" value="ANCHR-like_BBOX"/>
    <property type="match status" value="1"/>
</dbReference>
<keyword evidence="1" id="KW-0479">Metal-binding</keyword>
<dbReference type="Gene3D" id="3.30.40.10">
    <property type="entry name" value="Zinc/RING finger domain, C3HC4 (zinc finger)"/>
    <property type="match status" value="1"/>
</dbReference>
<evidence type="ECO:0000313" key="7">
    <source>
        <dbReference type="EMBL" id="ELU08021.1"/>
    </source>
</evidence>
<evidence type="ECO:0000313" key="8">
    <source>
        <dbReference type="EnsemblMetazoa" id="CapteP187752"/>
    </source>
</evidence>
<dbReference type="GO" id="GO:0008270">
    <property type="term" value="F:zinc ion binding"/>
    <property type="evidence" value="ECO:0007669"/>
    <property type="project" value="UniProtKB-KW"/>
</dbReference>
<reference evidence="9" key="1">
    <citation type="submission" date="2012-12" db="EMBL/GenBank/DDBJ databases">
        <authorList>
            <person name="Hellsten U."/>
            <person name="Grimwood J."/>
            <person name="Chapman J.A."/>
            <person name="Shapiro H."/>
            <person name="Aerts A."/>
            <person name="Otillar R.P."/>
            <person name="Terry A.Y."/>
            <person name="Boore J.L."/>
            <person name="Simakov O."/>
            <person name="Marletaz F."/>
            <person name="Cho S.-J."/>
            <person name="Edsinger-Gonzales E."/>
            <person name="Havlak P."/>
            <person name="Kuo D.-H."/>
            <person name="Larsson T."/>
            <person name="Lv J."/>
            <person name="Arendt D."/>
            <person name="Savage R."/>
            <person name="Osoegawa K."/>
            <person name="de Jong P."/>
            <person name="Lindberg D.R."/>
            <person name="Seaver E.C."/>
            <person name="Weisblat D.A."/>
            <person name="Putnam N.H."/>
            <person name="Grigoriev I.V."/>
            <person name="Rokhsar D.S."/>
        </authorList>
    </citation>
    <scope>NUCLEOTIDE SEQUENCE</scope>
    <source>
        <strain evidence="9">I ESC-2004</strain>
    </source>
</reference>
<feature type="domain" description="RING-type" evidence="5">
    <location>
        <begin position="51"/>
        <end position="94"/>
    </location>
</feature>
<dbReference type="SUPFAM" id="SSF57850">
    <property type="entry name" value="RING/U-box"/>
    <property type="match status" value="1"/>
</dbReference>
<dbReference type="GO" id="GO:0061630">
    <property type="term" value="F:ubiquitin protein ligase activity"/>
    <property type="evidence" value="ECO:0007669"/>
    <property type="project" value="TreeGrafter"/>
</dbReference>
<proteinExistence type="predicted"/>
<dbReference type="HOGENOM" id="CLU_434299_0_0_1"/>
<evidence type="ECO:0000259" key="5">
    <source>
        <dbReference type="PROSITE" id="PS50089"/>
    </source>
</evidence>
<dbReference type="Gene3D" id="3.30.160.60">
    <property type="entry name" value="Classic Zinc Finger"/>
    <property type="match status" value="1"/>
</dbReference>
<dbReference type="InterPro" id="IPR000315">
    <property type="entry name" value="Znf_B-box"/>
</dbReference>
<name>R7UX90_CAPTE</name>
<dbReference type="Gene3D" id="4.10.830.40">
    <property type="match status" value="1"/>
</dbReference>
<dbReference type="CDD" id="cd19756">
    <property type="entry name" value="Bbox2"/>
    <property type="match status" value="1"/>
</dbReference>
<dbReference type="PROSITE" id="PS50089">
    <property type="entry name" value="ZF_RING_2"/>
    <property type="match status" value="1"/>
</dbReference>
<dbReference type="SMART" id="SM00336">
    <property type="entry name" value="BBOX"/>
    <property type="match status" value="2"/>
</dbReference>
<dbReference type="InterPro" id="IPR047153">
    <property type="entry name" value="TRIM45/56/19-like"/>
</dbReference>
<dbReference type="EMBL" id="KB299425">
    <property type="protein sequence ID" value="ELU08021.1"/>
    <property type="molecule type" value="Genomic_DNA"/>
</dbReference>
<accession>R7UX90</accession>
<evidence type="ECO:0000259" key="6">
    <source>
        <dbReference type="PROSITE" id="PS50119"/>
    </source>
</evidence>
<gene>
    <name evidence="7" type="ORF">CAPTEDRAFT_187752</name>
</gene>
<dbReference type="InterPro" id="IPR017907">
    <property type="entry name" value="Znf_RING_CS"/>
</dbReference>